<keyword evidence="6" id="KW-0067">ATP-binding</keyword>
<keyword evidence="5 9" id="KW-0227">DNA damage</keyword>
<dbReference type="GO" id="GO:0006281">
    <property type="term" value="P:DNA repair"/>
    <property type="evidence" value="ECO:0007669"/>
    <property type="project" value="UniProtKB-KW"/>
</dbReference>
<proteinExistence type="inferred from homology"/>
<accession>A0A926RY83</accession>
<dbReference type="PIRSF" id="PIRSF003128">
    <property type="entry name" value="RecN"/>
    <property type="match status" value="1"/>
</dbReference>
<dbReference type="CDD" id="cd03241">
    <property type="entry name" value="ABC_RecN"/>
    <property type="match status" value="2"/>
</dbReference>
<dbReference type="GO" id="GO:0009432">
    <property type="term" value="P:SOS response"/>
    <property type="evidence" value="ECO:0007669"/>
    <property type="project" value="TreeGrafter"/>
</dbReference>
<organism evidence="12 13">
    <name type="scientific">Polycladospora coralii</name>
    <dbReference type="NCBI Taxonomy" id="2771432"/>
    <lineage>
        <taxon>Bacteria</taxon>
        <taxon>Bacillati</taxon>
        <taxon>Bacillota</taxon>
        <taxon>Bacilli</taxon>
        <taxon>Bacillales</taxon>
        <taxon>Thermoactinomycetaceae</taxon>
        <taxon>Polycladospora</taxon>
    </lineage>
</organism>
<dbReference type="RefSeq" id="WP_191142401.1">
    <property type="nucleotide sequence ID" value="NZ_JACXAH010000020.1"/>
</dbReference>
<dbReference type="PANTHER" id="PTHR11059">
    <property type="entry name" value="DNA REPAIR PROTEIN RECN"/>
    <property type="match status" value="1"/>
</dbReference>
<name>A0A926RY83_9BACL</name>
<dbReference type="InterPro" id="IPR004604">
    <property type="entry name" value="DNA_recomb/repair_RecN"/>
</dbReference>
<protein>
    <recommendedName>
        <fullName evidence="3 9">DNA repair protein RecN</fullName>
    </recommendedName>
    <alternativeName>
        <fullName evidence="8 9">Recombination protein N</fullName>
    </alternativeName>
</protein>
<evidence type="ECO:0000313" key="12">
    <source>
        <dbReference type="EMBL" id="MBD1373261.1"/>
    </source>
</evidence>
<evidence type="ECO:0000256" key="6">
    <source>
        <dbReference type="ARBA" id="ARBA00022840"/>
    </source>
</evidence>
<dbReference type="FunFam" id="3.40.50.300:FF:000356">
    <property type="entry name" value="DNA repair protein RecN"/>
    <property type="match status" value="1"/>
</dbReference>
<keyword evidence="7 9" id="KW-0234">DNA repair</keyword>
<keyword evidence="13" id="KW-1185">Reference proteome</keyword>
<dbReference type="NCBIfam" id="TIGR00634">
    <property type="entry name" value="recN"/>
    <property type="match status" value="1"/>
</dbReference>
<feature type="domain" description="RecF/RecN/SMC N-terminal" evidence="11">
    <location>
        <begin position="1"/>
        <end position="512"/>
    </location>
</feature>
<evidence type="ECO:0000256" key="9">
    <source>
        <dbReference type="PIRNR" id="PIRNR003128"/>
    </source>
</evidence>
<dbReference type="GO" id="GO:0005524">
    <property type="term" value="F:ATP binding"/>
    <property type="evidence" value="ECO:0007669"/>
    <property type="project" value="UniProtKB-KW"/>
</dbReference>
<keyword evidence="4" id="KW-0547">Nucleotide-binding</keyword>
<evidence type="ECO:0000256" key="1">
    <source>
        <dbReference type="ARBA" id="ARBA00003618"/>
    </source>
</evidence>
<dbReference type="NCBIfam" id="NF008121">
    <property type="entry name" value="PRK10869.1"/>
    <property type="match status" value="1"/>
</dbReference>
<dbReference type="EMBL" id="JACXAH010000020">
    <property type="protein sequence ID" value="MBD1373261.1"/>
    <property type="molecule type" value="Genomic_DNA"/>
</dbReference>
<gene>
    <name evidence="12" type="primary">recN</name>
    <name evidence="12" type="ORF">IC620_12970</name>
</gene>
<dbReference type="GO" id="GO:0006310">
    <property type="term" value="P:DNA recombination"/>
    <property type="evidence" value="ECO:0007669"/>
    <property type="project" value="InterPro"/>
</dbReference>
<evidence type="ECO:0000256" key="8">
    <source>
        <dbReference type="ARBA" id="ARBA00033408"/>
    </source>
</evidence>
<evidence type="ECO:0000313" key="13">
    <source>
        <dbReference type="Proteomes" id="UP000661691"/>
    </source>
</evidence>
<evidence type="ECO:0000256" key="5">
    <source>
        <dbReference type="ARBA" id="ARBA00022763"/>
    </source>
</evidence>
<evidence type="ECO:0000256" key="3">
    <source>
        <dbReference type="ARBA" id="ARBA00021315"/>
    </source>
</evidence>
<dbReference type="AlphaFoldDB" id="A0A926RY83"/>
<dbReference type="Proteomes" id="UP000661691">
    <property type="component" value="Unassembled WGS sequence"/>
</dbReference>
<comment type="function">
    <text evidence="1 9">May be involved in recombinational repair of damaged DNA.</text>
</comment>
<evidence type="ECO:0000256" key="10">
    <source>
        <dbReference type="SAM" id="Coils"/>
    </source>
</evidence>
<dbReference type="FunFam" id="3.40.50.300:FF:000319">
    <property type="entry name" value="DNA repair protein RecN"/>
    <property type="match status" value="1"/>
</dbReference>
<evidence type="ECO:0000256" key="7">
    <source>
        <dbReference type="ARBA" id="ARBA00023204"/>
    </source>
</evidence>
<dbReference type="PANTHER" id="PTHR11059:SF0">
    <property type="entry name" value="DNA REPAIR PROTEIN RECN"/>
    <property type="match status" value="1"/>
</dbReference>
<comment type="caution">
    <text evidence="12">The sequence shown here is derived from an EMBL/GenBank/DDBJ whole genome shotgun (WGS) entry which is preliminary data.</text>
</comment>
<sequence>MLREIAIRNFAIIDEVCLQFQHGFHVFTGETGAGKSILIDALSLIAGGRASSEMVQYGADKAVVEAWFEVTTQHPIYELLNEWELNDQEDTVIIQRTIMANGKSSCRVNGRTVTVSMLKQMSSKLIDISGQHEHQSLLSVEEQLEWLDQYGGEALLSIKSAYQKFYRAYQEQKQKIEQLQQNQNEIEQRIELLQFQVEEIAVASLTPGEDLELEREEKRLSAAEKLMKHAEAAYENLYGDFAGLERIQSAVSELEHISEYDEALHPIIEEMQSGYYQLEEATRQLSKYREMIEYDPNRLQEVTERLHMIKQLKRKYGTEIEEILNYEVKIISELQTLENREDQLEEMTQKLEVQVDQLMDLASKLTALRKNAASSLEVKVESELHDLNMKSTVFHVAFLQTENRKQLLPTGWDQIVFQISPNPGEPLKSLSKIASGGELSRILLALKVIFADLEQIHTLVFDEIDTGVSGRAAQAIAEKISRLGWNNQVLAVSHLPQVASMADHHFFISKTTSQDKTRTTVTALTEQRERTRAVARMLGGVEITETTLNHAKEMIAMASEMKIKKM</sequence>
<dbReference type="SUPFAM" id="SSF52540">
    <property type="entry name" value="P-loop containing nucleoside triphosphate hydrolases"/>
    <property type="match status" value="2"/>
</dbReference>
<keyword evidence="10" id="KW-0175">Coiled coil</keyword>
<reference evidence="12" key="1">
    <citation type="submission" date="2020-09" db="EMBL/GenBank/DDBJ databases">
        <title>A novel bacterium of genus Hazenella, isolated from South China Sea.</title>
        <authorList>
            <person name="Huang H."/>
            <person name="Mo K."/>
            <person name="Hu Y."/>
        </authorList>
    </citation>
    <scope>NUCLEOTIDE SEQUENCE</scope>
    <source>
        <strain evidence="12">IB182357</strain>
    </source>
</reference>
<dbReference type="GO" id="GO:0043590">
    <property type="term" value="C:bacterial nucleoid"/>
    <property type="evidence" value="ECO:0007669"/>
    <property type="project" value="TreeGrafter"/>
</dbReference>
<dbReference type="Pfam" id="PF02463">
    <property type="entry name" value="SMC_N"/>
    <property type="match status" value="1"/>
</dbReference>
<dbReference type="InterPro" id="IPR003395">
    <property type="entry name" value="RecF/RecN/SMC_N"/>
</dbReference>
<evidence type="ECO:0000259" key="11">
    <source>
        <dbReference type="Pfam" id="PF02463"/>
    </source>
</evidence>
<comment type="similarity">
    <text evidence="2 9">Belongs to the RecN family.</text>
</comment>
<dbReference type="Gene3D" id="3.40.50.300">
    <property type="entry name" value="P-loop containing nucleotide triphosphate hydrolases"/>
    <property type="match status" value="2"/>
</dbReference>
<evidence type="ECO:0000256" key="4">
    <source>
        <dbReference type="ARBA" id="ARBA00022741"/>
    </source>
</evidence>
<feature type="coiled-coil region" evidence="10">
    <location>
        <begin position="327"/>
        <end position="364"/>
    </location>
</feature>
<dbReference type="InterPro" id="IPR027417">
    <property type="entry name" value="P-loop_NTPase"/>
</dbReference>
<evidence type="ECO:0000256" key="2">
    <source>
        <dbReference type="ARBA" id="ARBA00009441"/>
    </source>
</evidence>
<feature type="coiled-coil region" evidence="10">
    <location>
        <begin position="162"/>
        <end position="240"/>
    </location>
</feature>